<sequence>MFRCLPAALLAPLLAFSTAHAHGDNGCEEGLALTPGLCASVQGTLDTVGVATGGVRRGVSAVGQVRLGLTADFGVLVGLDGWRGHASAMGIWGRQPTLDRVGSLAPASNIEALTTFRLFELWLERDLFGLGSFRFGQLAADSEFATASAAEHLVNGTFGWPVALAGALPSGGPAYPLATPGLRLALGDPEDATGFRIGVFSGDPGGRYLADADPQRHNRHGLNFSTRGGAFLMAEAVTGGSAPEAHTPRPWAVKLGGWYHTARFDDVRRDEIGLSLADPDSSGQPRRRAGNYGGYAVAEAVVWRGEGQHVAVFARGFAQPGDRNAVSLQLDAGLAWSGPFGREADTLSVGVSHARIGARSRRLDRDLIAFGEDRPVRSHETVLEVNYNLSVIEDRLAVRPFVQAMFNPAAGEPDTRRSNTRALPDAVLLGLRLTAGF</sequence>
<protein>
    <submittedName>
        <fullName evidence="3">Porin</fullName>
    </submittedName>
</protein>
<dbReference type="Proteomes" id="UP000553193">
    <property type="component" value="Unassembled WGS sequence"/>
</dbReference>
<keyword evidence="4" id="KW-1185">Reference proteome</keyword>
<dbReference type="AlphaFoldDB" id="A0A840A8R9"/>
<dbReference type="GO" id="GO:0016020">
    <property type="term" value="C:membrane"/>
    <property type="evidence" value="ECO:0007669"/>
    <property type="project" value="InterPro"/>
</dbReference>
<feature type="signal peptide" evidence="2">
    <location>
        <begin position="1"/>
        <end position="21"/>
    </location>
</feature>
<dbReference type="Gene3D" id="2.40.160.180">
    <property type="entry name" value="Carbohydrate-selective porin OprB"/>
    <property type="match status" value="1"/>
</dbReference>
<reference evidence="3 4" key="1">
    <citation type="submission" date="2020-08" db="EMBL/GenBank/DDBJ databases">
        <title>Genomic Encyclopedia of Type Strains, Phase IV (KMG-IV): sequencing the most valuable type-strain genomes for metagenomic binning, comparative biology and taxonomic classification.</title>
        <authorList>
            <person name="Goeker M."/>
        </authorList>
    </citation>
    <scope>NUCLEOTIDE SEQUENCE [LARGE SCALE GENOMIC DNA]</scope>
    <source>
        <strain evidence="3 4">DSM 19979</strain>
    </source>
</reference>
<dbReference type="InterPro" id="IPR038673">
    <property type="entry name" value="OprB_sf"/>
</dbReference>
<dbReference type="RefSeq" id="WP_184382409.1">
    <property type="nucleotide sequence ID" value="NZ_JACIDJ010000001.1"/>
</dbReference>
<dbReference type="EMBL" id="JACIDJ010000001">
    <property type="protein sequence ID" value="MBB3897497.1"/>
    <property type="molecule type" value="Genomic_DNA"/>
</dbReference>
<evidence type="ECO:0000313" key="3">
    <source>
        <dbReference type="EMBL" id="MBB3897497.1"/>
    </source>
</evidence>
<dbReference type="InterPro" id="IPR052932">
    <property type="entry name" value="OprB_Porin"/>
</dbReference>
<gene>
    <name evidence="3" type="ORF">GGQ83_000923</name>
</gene>
<evidence type="ECO:0000313" key="4">
    <source>
        <dbReference type="Proteomes" id="UP000553193"/>
    </source>
</evidence>
<keyword evidence="2" id="KW-0732">Signal</keyword>
<proteinExistence type="inferred from homology"/>
<organism evidence="3 4">
    <name type="scientific">Roseococcus suduntuyensis</name>
    <dbReference type="NCBI Taxonomy" id="455361"/>
    <lineage>
        <taxon>Bacteria</taxon>
        <taxon>Pseudomonadati</taxon>
        <taxon>Pseudomonadota</taxon>
        <taxon>Alphaproteobacteria</taxon>
        <taxon>Acetobacterales</taxon>
        <taxon>Roseomonadaceae</taxon>
        <taxon>Roseococcus</taxon>
    </lineage>
</organism>
<accession>A0A840A8R9</accession>
<dbReference type="GO" id="GO:0008643">
    <property type="term" value="P:carbohydrate transport"/>
    <property type="evidence" value="ECO:0007669"/>
    <property type="project" value="InterPro"/>
</dbReference>
<dbReference type="InterPro" id="IPR007049">
    <property type="entry name" value="Carb-sel_porin_OprB"/>
</dbReference>
<evidence type="ECO:0000256" key="1">
    <source>
        <dbReference type="ARBA" id="ARBA00008769"/>
    </source>
</evidence>
<dbReference type="Pfam" id="PF04966">
    <property type="entry name" value="OprB"/>
    <property type="match status" value="1"/>
</dbReference>
<dbReference type="GO" id="GO:0015288">
    <property type="term" value="F:porin activity"/>
    <property type="evidence" value="ECO:0007669"/>
    <property type="project" value="InterPro"/>
</dbReference>
<comment type="similarity">
    <text evidence="1 2">Belongs to the OprB family.</text>
</comment>
<feature type="chain" id="PRO_5033092199" evidence="2">
    <location>
        <begin position="22"/>
        <end position="437"/>
    </location>
</feature>
<dbReference type="PANTHER" id="PTHR37944:SF1">
    <property type="entry name" value="PORIN B"/>
    <property type="match status" value="1"/>
</dbReference>
<evidence type="ECO:0000256" key="2">
    <source>
        <dbReference type="RuleBase" id="RU363072"/>
    </source>
</evidence>
<name>A0A840A8R9_9PROT</name>
<comment type="caution">
    <text evidence="3">The sequence shown here is derived from an EMBL/GenBank/DDBJ whole genome shotgun (WGS) entry which is preliminary data.</text>
</comment>
<dbReference type="PANTHER" id="PTHR37944">
    <property type="entry name" value="PORIN B"/>
    <property type="match status" value="1"/>
</dbReference>